<comment type="caution">
    <text evidence="9">The sequence shown here is derived from an EMBL/GenBank/DDBJ whole genome shotgun (WGS) entry which is preliminary data.</text>
</comment>
<keyword evidence="3" id="KW-0732">Signal</keyword>
<feature type="repeat" description="TPR" evidence="6">
    <location>
        <begin position="215"/>
        <end position="248"/>
    </location>
</feature>
<proteinExistence type="inferred from homology"/>
<dbReference type="Gene3D" id="1.25.40.390">
    <property type="match status" value="2"/>
</dbReference>
<dbReference type="EMBL" id="JAGTAR010000010">
    <property type="protein sequence ID" value="MBR8535544.1"/>
    <property type="molecule type" value="Genomic_DNA"/>
</dbReference>
<dbReference type="Proteomes" id="UP000679220">
    <property type="component" value="Unassembled WGS sequence"/>
</dbReference>
<keyword evidence="6" id="KW-0802">TPR repeat</keyword>
<organism evidence="9 10">
    <name type="scientific">Carboxylicivirga sediminis</name>
    <dbReference type="NCBI Taxonomy" id="2006564"/>
    <lineage>
        <taxon>Bacteria</taxon>
        <taxon>Pseudomonadati</taxon>
        <taxon>Bacteroidota</taxon>
        <taxon>Bacteroidia</taxon>
        <taxon>Marinilabiliales</taxon>
        <taxon>Marinilabiliaceae</taxon>
        <taxon>Carboxylicivirga</taxon>
    </lineage>
</organism>
<evidence type="ECO:0000256" key="6">
    <source>
        <dbReference type="PROSITE-ProRule" id="PRU00339"/>
    </source>
</evidence>
<dbReference type="RefSeq" id="WP_212189500.1">
    <property type="nucleotide sequence ID" value="NZ_JAGTAR010000010.1"/>
</dbReference>
<evidence type="ECO:0000256" key="1">
    <source>
        <dbReference type="ARBA" id="ARBA00004442"/>
    </source>
</evidence>
<sequence length="499" mass="56957">MNYKNVYIAGVALALSMLTGCNDYLDKIPDNRTELNSVEAVSELLTSAYPDASYMMFCETMSDNSGDKGNGAQHIQINEEAYYWSETFSSTGQDTPEFYWNASYEAIASSNQALKAIEELGSPGDAMPYKGEALLTRAYSHFMLVNLFAKTYNPETADKDMGIPFVTEPEDVVIKEYTRQSVAKVYELIQKDLDAGLPLIQDQAYEVPKYHFNVAAAYTFASRFYLYTGQWQKAIECANNALSVEPAKQMRDWVDEYAAYTYYELRARYTHSEESANLLLAGQVTWWGRQFASARYALTGARRDEIVYADNVSGGDWAYKIYGSNELYLNIPKLEEHFKYNSINATTGRGYVMSPILTIEEALLNRAEALAMNNQFEESITDLNAFLSKRIKAYDASHVLTTDRVKTFYADNETVLNPFYSISEDQLPFVKCLADFRRVEYIHEGMRWFDVRRFRMEIEHNINNEVGEDGKEVLLAEDLRKECQIPELAIEFGLTPNPR</sequence>
<gene>
    <name evidence="9" type="ORF">KDU71_08230</name>
</gene>
<feature type="domain" description="RagB/SusD" evidence="7">
    <location>
        <begin position="355"/>
        <end position="461"/>
    </location>
</feature>
<evidence type="ECO:0000313" key="9">
    <source>
        <dbReference type="EMBL" id="MBR8535544.1"/>
    </source>
</evidence>
<evidence type="ECO:0000256" key="4">
    <source>
        <dbReference type="ARBA" id="ARBA00023136"/>
    </source>
</evidence>
<dbReference type="GO" id="GO:0009279">
    <property type="term" value="C:cell outer membrane"/>
    <property type="evidence" value="ECO:0007669"/>
    <property type="project" value="UniProtKB-SubCell"/>
</dbReference>
<dbReference type="PROSITE" id="PS51257">
    <property type="entry name" value="PROKAR_LIPOPROTEIN"/>
    <property type="match status" value="1"/>
</dbReference>
<dbReference type="SUPFAM" id="SSF48452">
    <property type="entry name" value="TPR-like"/>
    <property type="match status" value="1"/>
</dbReference>
<evidence type="ECO:0000259" key="8">
    <source>
        <dbReference type="Pfam" id="PF14322"/>
    </source>
</evidence>
<dbReference type="PROSITE" id="PS50005">
    <property type="entry name" value="TPR"/>
    <property type="match status" value="1"/>
</dbReference>
<evidence type="ECO:0000256" key="2">
    <source>
        <dbReference type="ARBA" id="ARBA00006275"/>
    </source>
</evidence>
<reference evidence="9" key="2">
    <citation type="submission" date="2021-04" db="EMBL/GenBank/DDBJ databases">
        <authorList>
            <person name="Zhang T."/>
            <person name="Zhang Y."/>
            <person name="Lu D."/>
            <person name="Zuo D."/>
            <person name="Du Z."/>
        </authorList>
    </citation>
    <scope>NUCLEOTIDE SEQUENCE</scope>
    <source>
        <strain evidence="9">JR1</strain>
    </source>
</reference>
<keyword evidence="10" id="KW-1185">Reference proteome</keyword>
<name>A0A941IXM4_9BACT</name>
<evidence type="ECO:0000256" key="5">
    <source>
        <dbReference type="ARBA" id="ARBA00023237"/>
    </source>
</evidence>
<protein>
    <submittedName>
        <fullName evidence="9">RagB/SusD family nutrient uptake outer membrane protein</fullName>
    </submittedName>
</protein>
<keyword evidence="4" id="KW-0472">Membrane</keyword>
<dbReference type="InterPro" id="IPR019734">
    <property type="entry name" value="TPR_rpt"/>
</dbReference>
<dbReference type="InterPro" id="IPR011990">
    <property type="entry name" value="TPR-like_helical_dom_sf"/>
</dbReference>
<dbReference type="InterPro" id="IPR033985">
    <property type="entry name" value="SusD-like_N"/>
</dbReference>
<dbReference type="Pfam" id="PF07980">
    <property type="entry name" value="SusD_RagB"/>
    <property type="match status" value="1"/>
</dbReference>
<comment type="similarity">
    <text evidence="2">Belongs to the SusD family.</text>
</comment>
<feature type="domain" description="SusD-like N-terminal" evidence="8">
    <location>
        <begin position="23"/>
        <end position="226"/>
    </location>
</feature>
<dbReference type="AlphaFoldDB" id="A0A941IXM4"/>
<dbReference type="Pfam" id="PF14322">
    <property type="entry name" value="SusD-like_3"/>
    <property type="match status" value="1"/>
</dbReference>
<comment type="subcellular location">
    <subcellularLocation>
        <location evidence="1">Cell outer membrane</location>
    </subcellularLocation>
</comment>
<reference evidence="9" key="1">
    <citation type="journal article" date="2018" name="Int. J. Syst. Evol. Microbiol.">
        <title>Carboxylicivirga sediminis sp. nov., isolated from coastal sediment.</title>
        <authorList>
            <person name="Wang F.Q."/>
            <person name="Ren L.H."/>
            <person name="Zou R.J."/>
            <person name="Sun Y.Z."/>
            <person name="Liu X.J."/>
            <person name="Jiang F."/>
            <person name="Liu L.J."/>
        </authorList>
    </citation>
    <scope>NUCLEOTIDE SEQUENCE</scope>
    <source>
        <strain evidence="9">JR1</strain>
    </source>
</reference>
<accession>A0A941IXM4</accession>
<keyword evidence="5" id="KW-0998">Cell outer membrane</keyword>
<evidence type="ECO:0000256" key="3">
    <source>
        <dbReference type="ARBA" id="ARBA00022729"/>
    </source>
</evidence>
<evidence type="ECO:0000313" key="10">
    <source>
        <dbReference type="Proteomes" id="UP000679220"/>
    </source>
</evidence>
<dbReference type="InterPro" id="IPR012944">
    <property type="entry name" value="SusD_RagB_dom"/>
</dbReference>
<evidence type="ECO:0000259" key="7">
    <source>
        <dbReference type="Pfam" id="PF07980"/>
    </source>
</evidence>